<evidence type="ECO:0000313" key="1">
    <source>
        <dbReference type="EMBL" id="QCW82618.1"/>
    </source>
</evidence>
<accession>A0A4P9UMW8</accession>
<dbReference type="EMBL" id="CP035467">
    <property type="protein sequence ID" value="QCW82618.1"/>
    <property type="molecule type" value="Genomic_DNA"/>
</dbReference>
<evidence type="ECO:0000313" key="2">
    <source>
        <dbReference type="Proteomes" id="UP000305881"/>
    </source>
</evidence>
<proteinExistence type="predicted"/>
<sequence>MNNKRILKIVYERPNHFKSSDMRCRTTCGMLVISKLDNGEERMQLKLDTIPLDSDFTGWFNVISGDQELEGFDAEYEYPVLTSIRNQIM</sequence>
<name>A0A4P9UMW8_METBY</name>
<keyword evidence="2" id="KW-1185">Reference proteome</keyword>
<dbReference type="KEGG" id="mbur:EQU24_10515"/>
<dbReference type="Proteomes" id="UP000305881">
    <property type="component" value="Chromosome"/>
</dbReference>
<dbReference type="AlphaFoldDB" id="A0A4P9UMW8"/>
<dbReference type="RefSeq" id="WP_014148531.1">
    <property type="nucleotide sequence ID" value="NZ_CP035467.1"/>
</dbReference>
<gene>
    <name evidence="1" type="ORF">EQU24_10515</name>
</gene>
<dbReference type="STRING" id="675511.GCA_000341735_00936"/>
<organism evidence="1 2">
    <name type="scientific">Methylotuvimicrobium buryatense</name>
    <name type="common">Methylomicrobium buryatense</name>
    <dbReference type="NCBI Taxonomy" id="95641"/>
    <lineage>
        <taxon>Bacteria</taxon>
        <taxon>Pseudomonadati</taxon>
        <taxon>Pseudomonadota</taxon>
        <taxon>Gammaproteobacteria</taxon>
        <taxon>Methylococcales</taxon>
        <taxon>Methylococcaceae</taxon>
        <taxon>Methylotuvimicrobium</taxon>
    </lineage>
</organism>
<protein>
    <submittedName>
        <fullName evidence="1">Uncharacterized protein</fullName>
    </submittedName>
</protein>
<reference evidence="2" key="1">
    <citation type="journal article" date="2019" name="J. Bacteriol.">
        <title>A Mutagenic Screen Identifies a TonB-Dependent Receptor Required for the Lanthanide Metal Switch in the Type I Methanotroph 'Methylotuvimicrobium buryatense' 5GB1C.</title>
        <authorList>
            <person name="Groom J.D."/>
            <person name="Ford S.M."/>
            <person name="Pesesky M.W."/>
            <person name="Lidstrom M.E."/>
        </authorList>
    </citation>
    <scope>NUCLEOTIDE SEQUENCE [LARGE SCALE GENOMIC DNA]</scope>
    <source>
        <strain evidence="2">5GB1C</strain>
    </source>
</reference>